<gene>
    <name evidence="1" type="ORF">DB31_7624</name>
</gene>
<dbReference type="EMBL" id="JMCB01000006">
    <property type="protein sequence ID" value="KFE68387.1"/>
    <property type="molecule type" value="Genomic_DNA"/>
</dbReference>
<evidence type="ECO:0000313" key="1">
    <source>
        <dbReference type="EMBL" id="KFE68387.1"/>
    </source>
</evidence>
<dbReference type="Proteomes" id="UP000028725">
    <property type="component" value="Unassembled WGS sequence"/>
</dbReference>
<comment type="caution">
    <text evidence="1">The sequence shown here is derived from an EMBL/GenBank/DDBJ whole genome shotgun (WGS) entry which is preliminary data.</text>
</comment>
<reference evidence="1 2" key="1">
    <citation type="submission" date="2014-04" db="EMBL/GenBank/DDBJ databases">
        <title>Genome assembly of Hyalangium minutum DSM 14724.</title>
        <authorList>
            <person name="Sharma G."/>
            <person name="Subramanian S."/>
        </authorList>
    </citation>
    <scope>NUCLEOTIDE SEQUENCE [LARGE SCALE GENOMIC DNA]</scope>
    <source>
        <strain evidence="1 2">DSM 14724</strain>
    </source>
</reference>
<organism evidence="1 2">
    <name type="scientific">Hyalangium minutum</name>
    <dbReference type="NCBI Taxonomy" id="394096"/>
    <lineage>
        <taxon>Bacteria</taxon>
        <taxon>Pseudomonadati</taxon>
        <taxon>Myxococcota</taxon>
        <taxon>Myxococcia</taxon>
        <taxon>Myxococcales</taxon>
        <taxon>Cystobacterineae</taxon>
        <taxon>Archangiaceae</taxon>
        <taxon>Hyalangium</taxon>
    </lineage>
</organism>
<protein>
    <submittedName>
        <fullName evidence="1">Uncharacterized protein</fullName>
    </submittedName>
</protein>
<evidence type="ECO:0000313" key="2">
    <source>
        <dbReference type="Proteomes" id="UP000028725"/>
    </source>
</evidence>
<name>A0A085WL24_9BACT</name>
<keyword evidence="2" id="KW-1185">Reference proteome</keyword>
<accession>A0A085WL24</accession>
<proteinExistence type="predicted"/>
<dbReference type="AlphaFoldDB" id="A0A085WL24"/>
<sequence>MHKPPFLELLPPGATARALLNDVAIQIGKEVRTVTRPWA</sequence>
<dbReference type="STRING" id="394096.DB31_7624"/>